<proteinExistence type="predicted"/>
<evidence type="ECO:0000259" key="4">
    <source>
        <dbReference type="PROSITE" id="PS50835"/>
    </source>
</evidence>
<dbReference type="GO" id="GO:0005886">
    <property type="term" value="C:plasma membrane"/>
    <property type="evidence" value="ECO:0007669"/>
    <property type="project" value="TreeGrafter"/>
</dbReference>
<feature type="domain" description="Ig-like" evidence="4">
    <location>
        <begin position="144"/>
        <end position="220"/>
    </location>
</feature>
<dbReference type="Gene3D" id="2.60.40.10">
    <property type="entry name" value="Immunoglobulins"/>
    <property type="match status" value="2"/>
</dbReference>
<accession>A0AAU9XGI1</accession>
<organism evidence="5 6">
    <name type="scientific">Pocillopora meandrina</name>
    <dbReference type="NCBI Taxonomy" id="46732"/>
    <lineage>
        <taxon>Eukaryota</taxon>
        <taxon>Metazoa</taxon>
        <taxon>Cnidaria</taxon>
        <taxon>Anthozoa</taxon>
        <taxon>Hexacorallia</taxon>
        <taxon>Scleractinia</taxon>
        <taxon>Astrocoeniina</taxon>
        <taxon>Pocilloporidae</taxon>
        <taxon>Pocillopora</taxon>
    </lineage>
</organism>
<dbReference type="GO" id="GO:0030424">
    <property type="term" value="C:axon"/>
    <property type="evidence" value="ECO:0007669"/>
    <property type="project" value="TreeGrafter"/>
</dbReference>
<dbReference type="AlphaFoldDB" id="A0AAU9XGI1"/>
<feature type="signal peptide" evidence="3">
    <location>
        <begin position="1"/>
        <end position="20"/>
    </location>
</feature>
<dbReference type="SMART" id="SM00409">
    <property type="entry name" value="IG"/>
    <property type="match status" value="2"/>
</dbReference>
<reference evidence="5 6" key="1">
    <citation type="submission" date="2022-05" db="EMBL/GenBank/DDBJ databases">
        <authorList>
            <consortium name="Genoscope - CEA"/>
            <person name="William W."/>
        </authorList>
    </citation>
    <scope>NUCLEOTIDE SEQUENCE [LARGE SCALE GENOMIC DNA]</scope>
</reference>
<dbReference type="InterPro" id="IPR007110">
    <property type="entry name" value="Ig-like_dom"/>
</dbReference>
<dbReference type="PANTHER" id="PTHR45080">
    <property type="entry name" value="CONTACTIN 5"/>
    <property type="match status" value="1"/>
</dbReference>
<dbReference type="InterPro" id="IPR003599">
    <property type="entry name" value="Ig_sub"/>
</dbReference>
<dbReference type="InterPro" id="IPR036179">
    <property type="entry name" value="Ig-like_dom_sf"/>
</dbReference>
<name>A0AAU9XGI1_9CNID</name>
<gene>
    <name evidence="5" type="ORF">PMEA_00023197</name>
</gene>
<dbReference type="SMART" id="SM00408">
    <property type="entry name" value="IGc2"/>
    <property type="match status" value="1"/>
</dbReference>
<feature type="chain" id="PRO_5043773624" description="Ig-like domain-containing protein" evidence="3">
    <location>
        <begin position="21"/>
        <end position="226"/>
    </location>
</feature>
<evidence type="ECO:0000313" key="6">
    <source>
        <dbReference type="Proteomes" id="UP001159428"/>
    </source>
</evidence>
<dbReference type="Proteomes" id="UP001159428">
    <property type="component" value="Unassembled WGS sequence"/>
</dbReference>
<dbReference type="GO" id="GO:0050808">
    <property type="term" value="P:synapse organization"/>
    <property type="evidence" value="ECO:0007669"/>
    <property type="project" value="TreeGrafter"/>
</dbReference>
<dbReference type="GO" id="GO:0007156">
    <property type="term" value="P:homophilic cell adhesion via plasma membrane adhesion molecules"/>
    <property type="evidence" value="ECO:0007669"/>
    <property type="project" value="TreeGrafter"/>
</dbReference>
<dbReference type="GO" id="GO:0043025">
    <property type="term" value="C:neuronal cell body"/>
    <property type="evidence" value="ECO:0007669"/>
    <property type="project" value="TreeGrafter"/>
</dbReference>
<dbReference type="InterPro" id="IPR003598">
    <property type="entry name" value="Ig_sub2"/>
</dbReference>
<evidence type="ECO:0000256" key="3">
    <source>
        <dbReference type="SAM" id="SignalP"/>
    </source>
</evidence>
<evidence type="ECO:0000313" key="5">
    <source>
        <dbReference type="EMBL" id="CAH3146950.1"/>
    </source>
</evidence>
<keyword evidence="2" id="KW-1015">Disulfide bond</keyword>
<dbReference type="SUPFAM" id="SSF48726">
    <property type="entry name" value="Immunoglobulin"/>
    <property type="match status" value="1"/>
</dbReference>
<dbReference type="PANTHER" id="PTHR45080:SF8">
    <property type="entry name" value="IG-LIKE DOMAIN-CONTAINING PROTEIN"/>
    <property type="match status" value="1"/>
</dbReference>
<sequence length="226" mass="25349">MVFRFSSYFVVAFVTVVVDCLTWTKYPDSVTRVWNGTTVALKWDYNLTTEEKNAANIAINRAWDRGNESHREFVAVKNFISGQTVGYAEVFAPHITISRSEEATLIINEVAKEDESVYKFTVRFLTLGDRHISRNFSLEVRVQPTLQCPKTVRITQGEQAIIPCIVTGDPKPNITWSKEPQSGNVVSHNSTLVIDNARISDSGTYNVTANNGRSISVLVELDILCK</sequence>
<keyword evidence="6" id="KW-1185">Reference proteome</keyword>
<dbReference type="InterPro" id="IPR050958">
    <property type="entry name" value="Cell_Adh-Cytoskel_Orgn"/>
</dbReference>
<dbReference type="GO" id="GO:0008046">
    <property type="term" value="F:axon guidance receptor activity"/>
    <property type="evidence" value="ECO:0007669"/>
    <property type="project" value="TreeGrafter"/>
</dbReference>
<keyword evidence="1 3" id="KW-0732">Signal</keyword>
<evidence type="ECO:0000256" key="2">
    <source>
        <dbReference type="ARBA" id="ARBA00023157"/>
    </source>
</evidence>
<comment type="caution">
    <text evidence="5">The sequence shown here is derived from an EMBL/GenBank/DDBJ whole genome shotgun (WGS) entry which is preliminary data.</text>
</comment>
<dbReference type="PROSITE" id="PS50835">
    <property type="entry name" value="IG_LIKE"/>
    <property type="match status" value="1"/>
</dbReference>
<dbReference type="InterPro" id="IPR013783">
    <property type="entry name" value="Ig-like_fold"/>
</dbReference>
<protein>
    <recommendedName>
        <fullName evidence="4">Ig-like domain-containing protein</fullName>
    </recommendedName>
</protein>
<evidence type="ECO:0000256" key="1">
    <source>
        <dbReference type="ARBA" id="ARBA00022729"/>
    </source>
</evidence>
<dbReference type="EMBL" id="CALNXJ010000042">
    <property type="protein sequence ID" value="CAH3146950.1"/>
    <property type="molecule type" value="Genomic_DNA"/>
</dbReference>
<dbReference type="Pfam" id="PF13927">
    <property type="entry name" value="Ig_3"/>
    <property type="match status" value="1"/>
</dbReference>